<evidence type="ECO:0000256" key="2">
    <source>
        <dbReference type="ARBA" id="ARBA00006613"/>
    </source>
</evidence>
<dbReference type="PANTHER" id="PTHR22781">
    <property type="entry name" value="DELTA ADAPTIN-RELATED"/>
    <property type="match status" value="1"/>
</dbReference>
<comment type="subcellular location">
    <subcellularLocation>
        <location evidence="1">Endomembrane system</location>
    </subcellularLocation>
    <subcellularLocation>
        <location evidence="7">Golgi apparatus</location>
    </subcellularLocation>
</comment>
<evidence type="ECO:0000256" key="8">
    <source>
        <dbReference type="SAM" id="MobiDB-lite"/>
    </source>
</evidence>
<comment type="subunit">
    <text evidence="7">Adaptor protein complex 3 (AP-3) is a heterotetramer.</text>
</comment>
<dbReference type="InterPro" id="IPR011989">
    <property type="entry name" value="ARM-like"/>
</dbReference>
<feature type="domain" description="Clathrin/coatomer adaptor adaptin-like N-terminal" evidence="9">
    <location>
        <begin position="29"/>
        <end position="627"/>
    </location>
</feature>
<dbReference type="Proteomes" id="UP001530400">
    <property type="component" value="Unassembled WGS sequence"/>
</dbReference>
<evidence type="ECO:0000256" key="1">
    <source>
        <dbReference type="ARBA" id="ARBA00004308"/>
    </source>
</evidence>
<dbReference type="InterPro" id="IPR017105">
    <property type="entry name" value="AP3_complex_dsu"/>
</dbReference>
<dbReference type="SUPFAM" id="SSF48371">
    <property type="entry name" value="ARM repeat"/>
    <property type="match status" value="1"/>
</dbReference>
<feature type="compositionally biased region" description="Polar residues" evidence="8">
    <location>
        <begin position="764"/>
        <end position="783"/>
    </location>
</feature>
<evidence type="ECO:0000256" key="5">
    <source>
        <dbReference type="ARBA" id="ARBA00022927"/>
    </source>
</evidence>
<dbReference type="PANTHER" id="PTHR22781:SF12">
    <property type="entry name" value="AP-3 COMPLEX SUBUNIT DELTA-1"/>
    <property type="match status" value="1"/>
</dbReference>
<comment type="caution">
    <text evidence="10">The sequence shown here is derived from an EMBL/GenBank/DDBJ whole genome shotgun (WGS) entry which is preliminary data.</text>
</comment>
<evidence type="ECO:0000256" key="6">
    <source>
        <dbReference type="ARBA" id="ARBA00023136"/>
    </source>
</evidence>
<evidence type="ECO:0000313" key="10">
    <source>
        <dbReference type="EMBL" id="KAL3778325.1"/>
    </source>
</evidence>
<feature type="compositionally biased region" description="Basic residues" evidence="8">
    <location>
        <begin position="1048"/>
        <end position="1063"/>
    </location>
</feature>
<dbReference type="InterPro" id="IPR016024">
    <property type="entry name" value="ARM-type_fold"/>
</dbReference>
<organism evidence="10 11">
    <name type="scientific">Cyclotella atomus</name>
    <dbReference type="NCBI Taxonomy" id="382360"/>
    <lineage>
        <taxon>Eukaryota</taxon>
        <taxon>Sar</taxon>
        <taxon>Stramenopiles</taxon>
        <taxon>Ochrophyta</taxon>
        <taxon>Bacillariophyta</taxon>
        <taxon>Coscinodiscophyceae</taxon>
        <taxon>Thalassiosirophycidae</taxon>
        <taxon>Stephanodiscales</taxon>
        <taxon>Stephanodiscaceae</taxon>
        <taxon>Cyclotella</taxon>
    </lineage>
</organism>
<evidence type="ECO:0000256" key="3">
    <source>
        <dbReference type="ARBA" id="ARBA00022448"/>
    </source>
</evidence>
<gene>
    <name evidence="10" type="ORF">ACHAWO_011175</name>
</gene>
<proteinExistence type="inferred from homology"/>
<keyword evidence="5 7" id="KW-0653">Protein transport</keyword>
<protein>
    <recommendedName>
        <fullName evidence="7">AP-3 complex subunit delta</fullName>
    </recommendedName>
</protein>
<dbReference type="PIRSF" id="PIRSF037092">
    <property type="entry name" value="AP3_complex_delta"/>
    <property type="match status" value="1"/>
</dbReference>
<dbReference type="Gene3D" id="1.25.10.10">
    <property type="entry name" value="Leucine-rich Repeat Variant"/>
    <property type="match status" value="1"/>
</dbReference>
<feature type="compositionally biased region" description="Polar residues" evidence="8">
    <location>
        <begin position="1023"/>
        <end position="1040"/>
    </location>
</feature>
<sequence>MFEKTLNDLVTGIRSHNRDTTLFISNAISECKTELKSSDLFIKANALEKLTFLQMMGYTMSWAAFSSVEVMSSPRFALKRVGYLAACQGLDQPDKSPVVLLTTNMLKKELRGATVGGSGENMYHAGLAINALSNIVTEDLGRELLPELLHLLQHPSPYVRKKALLCLYKVFLKYPQGLRLSFDKIKLCLDDSNTSVVSCAVNVITELSDKNPKNYLPLAPAFFKLLTSSANNWMLIKVVKLLGSLVPEEPRLARKLLEPLWNIVKTTHAKSLLYEAVYAITLCLQYVKKQDGTQPSNIPQVVDLCVDTLKGFVQDNDQNLKYLGLVGFGSLLTSQPKVLHSQSECKVLILKCLSDEDVTIRTRALGLLNFMTTKRNLVELITQLLGHVEAATGEYRCDLVEEIIRMCSSNKYELLADFTWYFDVLVTLAGVRGIENQGEVIAKQWMDVAWRVLPVRGYAVKRSLEVLLCRGPGAAGDESNRDGDRHILPEILPAAAWIVGEYSLLLPEALGISDGDDELDTRYDSTTKGAYHGAIQSMTSPADTAGVSPIPSNTQGVFVQNAMKVFAAACQRNIQANGNNNISLDGFGCSDDELLACVSTLMANLEIYMESPDAEVKERAFTSYQLLLSLGLPKGVSAFSAADSIASTFRNASPTLTYLLIPEPMRPISAKAQRRKLAEGPPSPISVEEWDRDVNWDALWFLEEETPIFDRNGNVKGSGESVSFTKQQTSVPSYGGGNDDVISGTGTEQPSSLGEADNILFGGTTKSFYSDATSGPSRAPPSSTRREGDPFYLNSAPPSGELLGTTFSNSPEKTSKDAADAAAPRFGSIRLDSGGESDEGIGDRKAAKKKKKAKKNTGDINLASLGPSLKIDITGSDEEDDTKLYQPKRGSQTNKPGRAKEFEILAQVDLTTPLGEHEVMPKNEHYVVPDRPRAQPEPKIKKQKKKKDKKKKASKQEQPSARAATGDLLGFDTMAFDPIAQSSSTQAAAANPMTTAAPVYSTPAHNTISNAFDDLLGLEMPTSLPTSAPTSEQPVISSNNQDKEVKKAAKKAKKLKKEKKSKQ</sequence>
<comment type="similarity">
    <text evidence="2 7">Belongs to the adaptor complexes large subunit family.</text>
</comment>
<keyword evidence="11" id="KW-1185">Reference proteome</keyword>
<keyword evidence="6" id="KW-0472">Membrane</keyword>
<evidence type="ECO:0000256" key="4">
    <source>
        <dbReference type="ARBA" id="ARBA00022737"/>
    </source>
</evidence>
<accession>A0ABD3NQ66</accession>
<evidence type="ECO:0000259" key="9">
    <source>
        <dbReference type="Pfam" id="PF01602"/>
    </source>
</evidence>
<keyword evidence="4" id="KW-0677">Repeat</keyword>
<feature type="compositionally biased region" description="Basic residues" evidence="8">
    <location>
        <begin position="846"/>
        <end position="855"/>
    </location>
</feature>
<dbReference type="EMBL" id="JALLPJ020000992">
    <property type="protein sequence ID" value="KAL3778325.1"/>
    <property type="molecule type" value="Genomic_DNA"/>
</dbReference>
<dbReference type="GO" id="GO:0005794">
    <property type="term" value="C:Golgi apparatus"/>
    <property type="evidence" value="ECO:0007669"/>
    <property type="project" value="UniProtKB-SubCell"/>
</dbReference>
<feature type="compositionally biased region" description="Basic and acidic residues" evidence="8">
    <location>
        <begin position="915"/>
        <end position="940"/>
    </location>
</feature>
<dbReference type="InterPro" id="IPR002553">
    <property type="entry name" value="Clathrin/coatomer_adapt-like_N"/>
</dbReference>
<name>A0ABD3NQ66_9STRA</name>
<feature type="compositionally biased region" description="Basic residues" evidence="8">
    <location>
        <begin position="941"/>
        <end position="953"/>
    </location>
</feature>
<feature type="region of interest" description="Disordered" evidence="8">
    <location>
        <begin position="1019"/>
        <end position="1063"/>
    </location>
</feature>
<dbReference type="GO" id="GO:0015031">
    <property type="term" value="P:protein transport"/>
    <property type="evidence" value="ECO:0007669"/>
    <property type="project" value="UniProtKB-KW"/>
</dbReference>
<keyword evidence="3 7" id="KW-0813">Transport</keyword>
<feature type="compositionally biased region" description="Polar residues" evidence="8">
    <location>
        <begin position="720"/>
        <end position="732"/>
    </location>
</feature>
<evidence type="ECO:0000313" key="11">
    <source>
        <dbReference type="Proteomes" id="UP001530400"/>
    </source>
</evidence>
<evidence type="ECO:0000256" key="7">
    <source>
        <dbReference type="PIRNR" id="PIRNR037092"/>
    </source>
</evidence>
<feature type="region of interest" description="Disordered" evidence="8">
    <location>
        <begin position="712"/>
        <end position="969"/>
    </location>
</feature>
<keyword evidence="7" id="KW-0333">Golgi apparatus</keyword>
<reference evidence="10 11" key="1">
    <citation type="submission" date="2024-10" db="EMBL/GenBank/DDBJ databases">
        <title>Updated reference genomes for cyclostephanoid diatoms.</title>
        <authorList>
            <person name="Roberts W.R."/>
            <person name="Alverson A.J."/>
        </authorList>
    </citation>
    <scope>NUCLEOTIDE SEQUENCE [LARGE SCALE GENOMIC DNA]</scope>
    <source>
        <strain evidence="10 11">AJA010-31</strain>
    </source>
</reference>
<dbReference type="Pfam" id="PF01602">
    <property type="entry name" value="Adaptin_N"/>
    <property type="match status" value="1"/>
</dbReference>
<dbReference type="AlphaFoldDB" id="A0ABD3NQ66"/>